<proteinExistence type="predicted"/>
<keyword evidence="1" id="KW-0812">Transmembrane</keyword>
<comment type="caution">
    <text evidence="2">The sequence shown here is derived from an EMBL/GenBank/DDBJ whole genome shotgun (WGS) entry which is preliminary data.</text>
</comment>
<keyword evidence="3" id="KW-1185">Reference proteome</keyword>
<dbReference type="Proteomes" id="UP000197174">
    <property type="component" value="Unassembled WGS sequence"/>
</dbReference>
<reference evidence="2 3" key="1">
    <citation type="submission" date="2017-03" db="EMBL/GenBank/DDBJ databases">
        <title>Whole genome sequence of Micromonospora wenchangensis, isolated from mangrove soil.</title>
        <authorList>
            <person name="Yang H."/>
        </authorList>
    </citation>
    <scope>NUCLEOTIDE SEQUENCE [LARGE SCALE GENOMIC DNA]</scope>
    <source>
        <strain evidence="2 3">CCTCC AA 2012002</strain>
    </source>
</reference>
<organism evidence="2 3">
    <name type="scientific">Micromonospora wenchangensis</name>
    <dbReference type="NCBI Taxonomy" id="1185415"/>
    <lineage>
        <taxon>Bacteria</taxon>
        <taxon>Bacillati</taxon>
        <taxon>Actinomycetota</taxon>
        <taxon>Actinomycetes</taxon>
        <taxon>Micromonosporales</taxon>
        <taxon>Micromonosporaceae</taxon>
        <taxon>Micromonospora</taxon>
    </lineage>
</organism>
<keyword evidence="1" id="KW-1133">Transmembrane helix</keyword>
<dbReference type="EMBL" id="MZMV01000057">
    <property type="protein sequence ID" value="OWV01621.1"/>
    <property type="molecule type" value="Genomic_DNA"/>
</dbReference>
<keyword evidence="1" id="KW-0472">Membrane</keyword>
<name>A0A246RFM7_9ACTN</name>
<evidence type="ECO:0000313" key="2">
    <source>
        <dbReference type="EMBL" id="OWV01621.1"/>
    </source>
</evidence>
<evidence type="ECO:0000256" key="1">
    <source>
        <dbReference type="SAM" id="Phobius"/>
    </source>
</evidence>
<accession>A0A246RFM7</accession>
<gene>
    <name evidence="2" type="ORF">B5D80_25825</name>
</gene>
<sequence length="148" mass="15510">MTTRTTRPAHPVPGPIVSRRVVGTPGEVAAVVATLRDANRLVGMTLPAQMPHGDGRVWVTVRFIDRPRAARTTTPTRTGRRWPVVTAVAVPATTAVAVAGYLAMQLVTALIALLPLLAGGAFVLAVLALLLRRSGVCCPGLHCPGCNH</sequence>
<feature type="transmembrane region" description="Helical" evidence="1">
    <location>
        <begin position="110"/>
        <end position="131"/>
    </location>
</feature>
<feature type="transmembrane region" description="Helical" evidence="1">
    <location>
        <begin position="84"/>
        <end position="104"/>
    </location>
</feature>
<dbReference type="OrthoDB" id="3396472at2"/>
<dbReference type="RefSeq" id="WP_088646540.1">
    <property type="nucleotide sequence ID" value="NZ_MZMV01000057.1"/>
</dbReference>
<evidence type="ECO:0000313" key="3">
    <source>
        <dbReference type="Proteomes" id="UP000197174"/>
    </source>
</evidence>
<protein>
    <submittedName>
        <fullName evidence="2">Uncharacterized protein</fullName>
    </submittedName>
</protein>
<dbReference type="AlphaFoldDB" id="A0A246RFM7"/>